<dbReference type="CDD" id="cd06071">
    <property type="entry name" value="Beach"/>
    <property type="match status" value="1"/>
</dbReference>
<dbReference type="PROSITE" id="PS50197">
    <property type="entry name" value="BEACH"/>
    <property type="match status" value="1"/>
</dbReference>
<dbReference type="PANTHER" id="PTHR13743">
    <property type="entry name" value="BEIGE/BEACH-RELATED"/>
    <property type="match status" value="1"/>
</dbReference>
<feature type="region of interest" description="Disordered" evidence="6">
    <location>
        <begin position="1779"/>
        <end position="1799"/>
    </location>
</feature>
<dbReference type="SUPFAM" id="SSF50729">
    <property type="entry name" value="PH domain-like"/>
    <property type="match status" value="1"/>
</dbReference>
<feature type="compositionally biased region" description="Polar residues" evidence="6">
    <location>
        <begin position="2632"/>
        <end position="2642"/>
    </location>
</feature>
<feature type="region of interest" description="Disordered" evidence="6">
    <location>
        <begin position="3331"/>
        <end position="3351"/>
    </location>
</feature>
<feature type="repeat" description="WD" evidence="5">
    <location>
        <begin position="3279"/>
        <end position="3312"/>
    </location>
</feature>
<comment type="subcellular location">
    <subcellularLocation>
        <location evidence="1">Membrane</location>
    </subcellularLocation>
</comment>
<dbReference type="OrthoDB" id="26681at2759"/>
<keyword evidence="10" id="KW-1185">Reference proteome</keyword>
<dbReference type="Gene3D" id="2.30.29.30">
    <property type="entry name" value="Pleckstrin-homology domain (PH domain)/Phosphotyrosine-binding domain (PTB)"/>
    <property type="match status" value="1"/>
</dbReference>
<dbReference type="InterPro" id="IPR013320">
    <property type="entry name" value="ConA-like_dom_sf"/>
</dbReference>
<feature type="region of interest" description="Disordered" evidence="6">
    <location>
        <begin position="2631"/>
        <end position="2690"/>
    </location>
</feature>
<dbReference type="Proteomes" id="UP000265618">
    <property type="component" value="Unassembled WGS sequence"/>
</dbReference>
<feature type="compositionally biased region" description="Acidic residues" evidence="6">
    <location>
        <begin position="2663"/>
        <end position="2672"/>
    </location>
</feature>
<dbReference type="InterPro" id="IPR011993">
    <property type="entry name" value="PH-like_dom_sf"/>
</dbReference>
<dbReference type="PROSITE" id="PS51783">
    <property type="entry name" value="PH_BEACH"/>
    <property type="match status" value="1"/>
</dbReference>
<dbReference type="Pfam" id="PF20426">
    <property type="entry name" value="NBCH_WD40"/>
    <property type="match status" value="1"/>
</dbReference>
<dbReference type="InterPro" id="IPR036322">
    <property type="entry name" value="WD40_repeat_dom_sf"/>
</dbReference>
<dbReference type="SUPFAM" id="SSF50978">
    <property type="entry name" value="WD40 repeat-like"/>
    <property type="match status" value="1"/>
</dbReference>
<keyword evidence="2 5" id="KW-0853">WD repeat</keyword>
<evidence type="ECO:0000259" key="7">
    <source>
        <dbReference type="PROSITE" id="PS50197"/>
    </source>
</evidence>
<keyword evidence="4" id="KW-0472">Membrane</keyword>
<feature type="region of interest" description="Disordered" evidence="6">
    <location>
        <begin position="862"/>
        <end position="885"/>
    </location>
</feature>
<proteinExistence type="predicted"/>
<gene>
    <name evidence="9" type="ORF">KIPB_001462</name>
</gene>
<dbReference type="GO" id="GO:0019901">
    <property type="term" value="F:protein kinase binding"/>
    <property type="evidence" value="ECO:0007669"/>
    <property type="project" value="TreeGrafter"/>
</dbReference>
<dbReference type="InterPro" id="IPR046851">
    <property type="entry name" value="NBCH_WD40"/>
</dbReference>
<dbReference type="GO" id="GO:0008104">
    <property type="term" value="P:intracellular protein localization"/>
    <property type="evidence" value="ECO:0007669"/>
    <property type="project" value="TreeGrafter"/>
</dbReference>
<dbReference type="SMART" id="SM00320">
    <property type="entry name" value="WD40"/>
    <property type="match status" value="3"/>
</dbReference>
<evidence type="ECO:0000256" key="5">
    <source>
        <dbReference type="PROSITE-ProRule" id="PRU00221"/>
    </source>
</evidence>
<dbReference type="InterPro" id="IPR010508">
    <property type="entry name" value="NBEA-like_DUF1088"/>
</dbReference>
<dbReference type="InterPro" id="IPR036372">
    <property type="entry name" value="BEACH_dom_sf"/>
</dbReference>
<evidence type="ECO:0000256" key="1">
    <source>
        <dbReference type="ARBA" id="ARBA00004370"/>
    </source>
</evidence>
<accession>A0A9K3CQQ8</accession>
<sequence length="3519" mass="383235">MTNESNACVFCANALSLLLQAFQSVHHTLAESERRGREVDPQLTPYSDLLLACMAECMYLIGNLTGLAFSWRVAPVLFPSSAHLPSAVSPYPHVPLPLALPGLFSEGTWPEVPVRTRSLGPVTLCAHGMGVVGQGADGHSRGWDGWDVSSDLEREASIVDRRDVVGVFLRTGLIDVFLQVADTVTALQCGTEGRPIPPYARCVCLHTLGSLVSLDRYQLRSSISPMDRSGCGLSFSSLLRLLETGGERDGSTDHSVEGMSGDMLGESYIGPVDKSCVLEICREITVNPPIQYLEAIAEADLFHHVGVTLCTLALTHCGVQTPRDPGPNWGCSAVGEGPLYTITQAMYSYIVGGVADSQNWDDGYRRLETVTLPPASNLGVYTFRSLVRPGSAIYPPPEPYHHYSDDMRTLCASIIAILVAQRPPPSSKGTSLPAFVLSKRRSYQQTLPPVSAGLRAKDAFTAASSPVRYAQFVNVPDWTWDELSRDASLSSPLPPFNASEMLLPDLVAQALGKAGGFMGPRLVMVQSALVAARTKGELLFPASQASEDDSSIQRHMVRVVMEMFGSEVPPAVATLRETSTALQHLTIDILTALVVRDPTSLTSLLHVGVLSLMLSDQFLFWGQTPLLQSETWYRSGRRPREYHSHSRSVSESGSELEEDMGGDGEVCVEAGRLCGYGTVDPSFESFSGQVPIVHYAAPAVSVVLRHRLMAFLSFCMSVSDICTKDILSALLSVANNVPNRYATVFVVLDCILSVVRISGDVLSALADLRPFKLLVGTLVHVQGSIRNVTDPVLLVQLRQLRHVVLSLLDHLMSIESASLHCLYDDDVVQVVFGLILDPELRDWVLSVGKRMFHAGAAHPSGSVPDTVLQGDKDQAEHHHETSTPVGQRLRHVAAYYCDCVPKLCVRGEAGDVEGAVSFMLEIESVCDVTQDSANVGTRLGDTEIHMRRSRIQQAFTDVDVFVKLWTGIQSACCDLSMIRAMLRAVRSLVTGSIPAKAAFAQDVLDEHLADLIVQGGGGWLRVELVILLFDILVETDFNPACCGQYHIQNQSVLRLLFLLVRHKGTRPWVQHFIVDCLCFLVEASVSNKLRMASAGSLEDIIASLQFMDANYTHYEACYTTAPPHVSLLSCSADSLPAQDPVVLRGDTPTAADTGFGLNLADMVPFATARPEWTQVRLETLGLAGVGPEGEEWPLDASNPDLMSNSCCGHHVILLIRRLAYLGGIVGLRRVQELKSLFSLLRSQPDGHRSPYIPLVLRVLQRISRGTTPGFVLDSDGCHSGVRLPPFALGVGGQWGRQGFSVSLWLRIESFDDPQDKPMYRPRIISMLDHKGHGFEFYIAQGLLVYRVCSADIDETHYVTKDELCRGIWRHMCIVVVPSHTQRGCSQVDITFYEDASVLGSLKGVPFVPDGLVVEYDKACVGSNIPQHKKRVSSLVGQVAGILLLNRAVSERQVRSMRDLGTAGVAQALALCTTVRTDMELASDLGLQSHISRDHRPVATGLDFITGSVVLCILAEAAVSETEVLDLTPGVEEGRGIAHLYSGTRVVGSRTIKELLPCVGGAVALLPLIRQFGRPIPPRFDSPCQVSERVGSLGTDSRMVSTVYELVHSLLQSSQSLRAEFESLGLSLLAGMLETCNPGFIGPDVVTQLDLLVATFSKARAGSTPLLREVLVTHVYNLELWLWCSKPTQDAVLSLYHSLVNPRRGMQGIVQQVVTLPRVLDMMALCMWYSPMPRAVPKQMCSAVPSHSRQVRDGRPGRDRLLFCRASILKSLVKWYAGDTSKGRAGPSSPRASEGRSRPMHRTTLRVTELRSLLGHILDTPGDDQARAEMMLLLLLLLKGHHFNVSHLGGAMAVCALTKEQYSLGHTHVRPISLLRGTPQPSRGPSPWLSHLPSRYSRVETPLLCALLPFLHLIDPSPPADVATVRAETVADSVSPLMLYLGVHTLLEMLSAVPWESHGPDVDYAVQRLVESICAHPRSSHIDMLFRAALGVLPVPAFETDNLCDDLDIGMALDVAAVDAETRQMGIPLVVVHAVPLKVLTGVLLGRTLDRKDILRALFTLLYLVRLSHDNIQCFVETHPFIDLCQVLTRVLVPYDPSDPTDVSIMATVVCLLGEVVVCTVEQGNSMVATLSELATSQSAPSLPASIDIMRLVVLYALSRFSSMPEASIGVAVVAELLQLSETATSHIGGTELVGDLMEGGTILDALCPASDLTLCAYPACESFVPLHIFLHVMGDACLFPFDTHRDKASGEREEREASQAGADGSVSILYAVRRASAVFSVRSLAALRFLDAPQVRSDVALKIGSAAQKGREPNTPPHPLAEDLAKRGPPALFSVVLRQGHAVLSMLDEAPAHVWLKAVLRMLAIPHVSHSPDPFEDFPEPPRLRPQLKGAEAQLLMQFFACMASATLWLPESVSSDYPVYASTLGHCIYSVLCHHAKTLTLLCSEVGGVPLVRQAGRVLALRASCCPDSLLANLRSGEWPSLLLKMQRVYVLDVQEAAAHDTGAAWEAYRNAVLAKRKQRLMEYDSLAEQVAKMSITHVMGLLLKERERRTQLRAELLSHRRAARSQTRTILSDLTNSRGAWCQGEQNSATRVFWRLFNSEDDNRRRCRMIRYPGGTDHSDDQHKVECCASGSNDSGQASKALQGEEATGAAEADVPVLDDGVMEDSESEDSLPAPATDAQGDTGPVSQTPIELSVPCELIADMEAIPGTFETRLHPPSLVFKVKVNPDAEDFVISAVANAEAVDETPLDALYHRDFVVPFHRISSVQARRYLLRVTAVEVFLVDKGSLFFNFGVADYRRVQAMLSTRKLALYPFPLPLKPSNVTQLWTEGFVTNFDYLMALNTAAGRTYNDISQYPVFPWVLRDYRSDRIDLSDPAVYRDLSYPAGAQRKQVRRQVSMKYRTLAKMQSDFQLPFHFGNHYSSLGAVLFYLLRMEPFTTMAIKLQEGRFDAADRMFRSIPDTWDNVIVNPGDNKELIPEFYYQPEFLKNTNNTMLGTTQDGERVGGVGLPPWATDAEHFVRIHRAALESEYVSQHLHLWIDLIFGVAQTGPQAAERCNVFNSQSYAGAVDIDALKDPAEREAAVSVIANFGQTPHRLFKGPHPAKVPTTKRRARFEVTTMVKKMSVRLPDRPVLVHAIPRASGCAGSGHKLLVVTANGKVGTYRWGQSESGTVMARPLLSMPVKVNDGPISRIITGPGSPLSASAVLLGDTTAPYTLEMGTQGLVRLGQFRNLPGLKERSLNQLFAASPDGRLLYTGGHYDSTLRVHDTHMGDTIQTVSGHRDLVSAVGMSEDGLYLATGSLDTTVLVWRLGDHLQPVLSSRQDAVASSVAGGGVGTMGAPSETRRTGLDPNSEVHPFATLSGHSDYVTSVAVSAKADLVVSGSADGTLILTSLMSGTYIRSIALPAVPTIAVILPDAIVAHCAEACHTYLLHLCTGAIIAECSEPIPVTSIRPIEGGKYLVFCGKRARIAVRDGASLDQVMRLQSSGAVSSAVTSLGEQVIVAGLESPPSLVVYGHD</sequence>
<dbReference type="InterPro" id="IPR001680">
    <property type="entry name" value="WD40_rpt"/>
</dbReference>
<reference evidence="9 10" key="1">
    <citation type="journal article" date="2018" name="PLoS ONE">
        <title>The draft genome of Kipferlia bialata reveals reductive genome evolution in fornicate parasites.</title>
        <authorList>
            <person name="Tanifuji G."/>
            <person name="Takabayashi S."/>
            <person name="Kume K."/>
            <person name="Takagi M."/>
            <person name="Nakayama T."/>
            <person name="Kamikawa R."/>
            <person name="Inagaki Y."/>
            <person name="Hashimoto T."/>
        </authorList>
    </citation>
    <scope>NUCLEOTIDE SEQUENCE [LARGE SCALE GENOMIC DNA]</scope>
    <source>
        <strain evidence="9">NY0173</strain>
    </source>
</reference>
<organism evidence="9 10">
    <name type="scientific">Kipferlia bialata</name>
    <dbReference type="NCBI Taxonomy" id="797122"/>
    <lineage>
        <taxon>Eukaryota</taxon>
        <taxon>Metamonada</taxon>
        <taxon>Carpediemonas-like organisms</taxon>
        <taxon>Kipferlia</taxon>
    </lineage>
</organism>
<dbReference type="InterPro" id="IPR000409">
    <property type="entry name" value="BEACH_dom"/>
</dbReference>
<evidence type="ECO:0000313" key="10">
    <source>
        <dbReference type="Proteomes" id="UP000265618"/>
    </source>
</evidence>
<feature type="compositionally biased region" description="Basic and acidic residues" evidence="6">
    <location>
        <begin position="870"/>
        <end position="881"/>
    </location>
</feature>
<dbReference type="InterPro" id="IPR031570">
    <property type="entry name" value="NBEA/BDCP_DUF4704"/>
</dbReference>
<dbReference type="GO" id="GO:0005829">
    <property type="term" value="C:cytosol"/>
    <property type="evidence" value="ECO:0007669"/>
    <property type="project" value="TreeGrafter"/>
</dbReference>
<feature type="repeat" description="WD" evidence="5">
    <location>
        <begin position="3362"/>
        <end position="3403"/>
    </location>
</feature>
<feature type="domain" description="BEACH-type PH" evidence="8">
    <location>
        <begin position="2688"/>
        <end position="2810"/>
    </location>
</feature>
<dbReference type="Pfam" id="PF15787">
    <property type="entry name" value="DUF4704"/>
    <property type="match status" value="1"/>
</dbReference>
<evidence type="ECO:0000259" key="8">
    <source>
        <dbReference type="PROSITE" id="PS51783"/>
    </source>
</evidence>
<dbReference type="InterPro" id="IPR015943">
    <property type="entry name" value="WD40/YVTN_repeat-like_dom_sf"/>
</dbReference>
<dbReference type="Gene3D" id="2.130.10.10">
    <property type="entry name" value="YVTN repeat-like/Quinoprotein amine dehydrogenase"/>
    <property type="match status" value="2"/>
</dbReference>
<dbReference type="EMBL" id="BDIP01000209">
    <property type="protein sequence ID" value="GIQ80633.1"/>
    <property type="molecule type" value="Genomic_DNA"/>
</dbReference>
<dbReference type="SUPFAM" id="SSF48371">
    <property type="entry name" value="ARM repeat"/>
    <property type="match status" value="1"/>
</dbReference>
<dbReference type="SMART" id="SM01026">
    <property type="entry name" value="Beach"/>
    <property type="match status" value="1"/>
</dbReference>
<dbReference type="SUPFAM" id="SSF49899">
    <property type="entry name" value="Concanavalin A-like lectins/glucanases"/>
    <property type="match status" value="1"/>
</dbReference>
<dbReference type="InterPro" id="IPR016024">
    <property type="entry name" value="ARM-type_fold"/>
</dbReference>
<comment type="caution">
    <text evidence="9">The sequence shown here is derived from an EMBL/GenBank/DDBJ whole genome shotgun (WGS) entry which is preliminary data.</text>
</comment>
<dbReference type="InterPro" id="IPR050865">
    <property type="entry name" value="BEACH_Domain"/>
</dbReference>
<feature type="domain" description="BEACH" evidence="7">
    <location>
        <begin position="2814"/>
        <end position="3106"/>
    </location>
</feature>
<dbReference type="PROSITE" id="PS50294">
    <property type="entry name" value="WD_REPEATS_REGION"/>
    <property type="match status" value="2"/>
</dbReference>
<dbReference type="Pfam" id="PF14844">
    <property type="entry name" value="PH_BEACH"/>
    <property type="match status" value="1"/>
</dbReference>
<keyword evidence="3" id="KW-0677">Repeat</keyword>
<dbReference type="GO" id="GO:0016020">
    <property type="term" value="C:membrane"/>
    <property type="evidence" value="ECO:0007669"/>
    <property type="project" value="UniProtKB-SubCell"/>
</dbReference>
<dbReference type="Gene3D" id="1.10.1540.10">
    <property type="entry name" value="BEACH domain"/>
    <property type="match status" value="1"/>
</dbReference>
<protein>
    <submittedName>
        <fullName evidence="9">Uncharacterized protein</fullName>
    </submittedName>
</protein>
<dbReference type="PROSITE" id="PS50082">
    <property type="entry name" value="WD_REPEATS_2"/>
    <property type="match status" value="2"/>
</dbReference>
<dbReference type="PANTHER" id="PTHR13743:SF112">
    <property type="entry name" value="BEACH DOMAIN-CONTAINING PROTEIN"/>
    <property type="match status" value="1"/>
</dbReference>
<dbReference type="InterPro" id="IPR023362">
    <property type="entry name" value="PH-BEACH_dom"/>
</dbReference>
<name>A0A9K3CQQ8_9EUKA</name>
<dbReference type="Pfam" id="PF02138">
    <property type="entry name" value="Beach"/>
    <property type="match status" value="1"/>
</dbReference>
<evidence type="ECO:0000256" key="4">
    <source>
        <dbReference type="ARBA" id="ARBA00023136"/>
    </source>
</evidence>
<evidence type="ECO:0000256" key="2">
    <source>
        <dbReference type="ARBA" id="ARBA00022574"/>
    </source>
</evidence>
<dbReference type="Pfam" id="PF06469">
    <property type="entry name" value="DUF1088"/>
    <property type="match status" value="1"/>
</dbReference>
<evidence type="ECO:0000256" key="6">
    <source>
        <dbReference type="SAM" id="MobiDB-lite"/>
    </source>
</evidence>
<evidence type="ECO:0000256" key="3">
    <source>
        <dbReference type="ARBA" id="ARBA00022737"/>
    </source>
</evidence>
<evidence type="ECO:0000313" key="9">
    <source>
        <dbReference type="EMBL" id="GIQ80633.1"/>
    </source>
</evidence>
<dbReference type="SUPFAM" id="SSF81837">
    <property type="entry name" value="BEACH domain"/>
    <property type="match status" value="1"/>
</dbReference>